<evidence type="ECO:0000313" key="4">
    <source>
        <dbReference type="Proteomes" id="UP000247702"/>
    </source>
</evidence>
<accession>A0A2Z6SFX4</accession>
<feature type="transmembrane region" description="Helical" evidence="1">
    <location>
        <begin position="73"/>
        <end position="94"/>
    </location>
</feature>
<dbReference type="Proteomes" id="UP000247702">
    <property type="component" value="Unassembled WGS sequence"/>
</dbReference>
<dbReference type="OrthoDB" id="2416917at2759"/>
<evidence type="ECO:0000256" key="1">
    <source>
        <dbReference type="SAM" id="Phobius"/>
    </source>
</evidence>
<gene>
    <name evidence="3" type="ORF">RCL2_000955800</name>
    <name evidence="2" type="ORF">RclHR1_00870021</name>
</gene>
<feature type="transmembrane region" description="Helical" evidence="1">
    <location>
        <begin position="21"/>
        <end position="42"/>
    </location>
</feature>
<keyword evidence="4" id="KW-1185">Reference proteome</keyword>
<dbReference type="AlphaFoldDB" id="A0A2Z6SFX4"/>
<keyword evidence="1" id="KW-1133">Transmembrane helix</keyword>
<protein>
    <submittedName>
        <fullName evidence="2">Uncharacterized protein</fullName>
    </submittedName>
</protein>
<dbReference type="EMBL" id="BEXD01004281">
    <property type="protein sequence ID" value="GBC09230.1"/>
    <property type="molecule type" value="Genomic_DNA"/>
</dbReference>
<organism evidence="2 4">
    <name type="scientific">Rhizophagus clarus</name>
    <dbReference type="NCBI Taxonomy" id="94130"/>
    <lineage>
        <taxon>Eukaryota</taxon>
        <taxon>Fungi</taxon>
        <taxon>Fungi incertae sedis</taxon>
        <taxon>Mucoromycota</taxon>
        <taxon>Glomeromycotina</taxon>
        <taxon>Glomeromycetes</taxon>
        <taxon>Glomerales</taxon>
        <taxon>Glomeraceae</taxon>
        <taxon>Rhizophagus</taxon>
    </lineage>
</organism>
<evidence type="ECO:0000313" key="3">
    <source>
        <dbReference type="EMBL" id="GES82346.1"/>
    </source>
</evidence>
<dbReference type="EMBL" id="BLAL01000060">
    <property type="protein sequence ID" value="GES82346.1"/>
    <property type="molecule type" value="Genomic_DNA"/>
</dbReference>
<keyword evidence="1" id="KW-0812">Transmembrane</keyword>
<comment type="caution">
    <text evidence="2">The sequence shown here is derived from an EMBL/GenBank/DDBJ whole genome shotgun (WGS) entry which is preliminary data.</text>
</comment>
<evidence type="ECO:0000313" key="2">
    <source>
        <dbReference type="EMBL" id="GBC09230.1"/>
    </source>
</evidence>
<sequence length="197" mass="22785">MFHLHIGNVCKYDDGAIIARWGYIVVDLIISIFVTFRLILILKEGIQETTAINQITERSSKERLLSAVNYWNYLQLGTTLIFNILAVVEIITWLKYGSILTIRIFQNINNIVFSYLITNDKEIVRLIAGETVRAKYFNSLVKNLRNKSVTISFKDNLKLEELDNNTIISNKRMTFFEWGSMVGLSINNLNDEELIIE</sequence>
<proteinExistence type="predicted"/>
<reference evidence="3" key="2">
    <citation type="submission" date="2019-10" db="EMBL/GenBank/DDBJ databases">
        <title>Conservation and host-specific expression of non-tandemly repeated heterogenous ribosome RNA gene in arbuscular mycorrhizal fungi.</title>
        <authorList>
            <person name="Maeda T."/>
            <person name="Kobayashi Y."/>
            <person name="Nakagawa T."/>
            <person name="Ezawa T."/>
            <person name="Yamaguchi K."/>
            <person name="Bino T."/>
            <person name="Nishimoto Y."/>
            <person name="Shigenobu S."/>
            <person name="Kawaguchi M."/>
        </authorList>
    </citation>
    <scope>NUCLEOTIDE SEQUENCE</scope>
    <source>
        <strain evidence="3">HR1</strain>
    </source>
</reference>
<keyword evidence="1" id="KW-0472">Membrane</keyword>
<reference evidence="2 4" key="1">
    <citation type="submission" date="2017-11" db="EMBL/GenBank/DDBJ databases">
        <title>The genome of Rhizophagus clarus HR1 reveals common genetic basis of auxotrophy among arbuscular mycorrhizal fungi.</title>
        <authorList>
            <person name="Kobayashi Y."/>
        </authorList>
    </citation>
    <scope>NUCLEOTIDE SEQUENCE [LARGE SCALE GENOMIC DNA]</scope>
    <source>
        <strain evidence="2 4">HR1</strain>
    </source>
</reference>
<dbReference type="Proteomes" id="UP000615446">
    <property type="component" value="Unassembled WGS sequence"/>
</dbReference>
<name>A0A2Z6SFX4_9GLOM</name>